<dbReference type="SUPFAM" id="SSF56645">
    <property type="entry name" value="Acyl-CoA dehydrogenase NM domain-like"/>
    <property type="match status" value="1"/>
</dbReference>
<sequence length="63" mass="7118">MDFNLTEEHIMIRDAARDFAKSELLPGVIERDEKQEFPKEQIKKMGELGFLGMMVSPEYGGGG</sequence>
<dbReference type="InterPro" id="IPR037069">
    <property type="entry name" value="AcylCoA_DH/ox_N_sf"/>
</dbReference>
<keyword evidence="3" id="KW-1185">Reference proteome</keyword>
<proteinExistence type="predicted"/>
<reference evidence="2 3" key="1">
    <citation type="submission" date="2020-03" db="EMBL/GenBank/DDBJ databases">
        <title>Tamlana sp. nov, isolated from XXX.</title>
        <authorList>
            <person name="Cao W.R."/>
        </authorList>
    </citation>
    <scope>NUCLEOTIDE SEQUENCE [LARGE SCALE GENOMIC DNA]</scope>
    <source>
        <strain evidence="2 3">HST1-43</strain>
    </source>
</reference>
<name>A0ABX1DH08_9FLAO</name>
<dbReference type="InterPro" id="IPR013786">
    <property type="entry name" value="AcylCoA_DH/ox_N"/>
</dbReference>
<dbReference type="Pfam" id="PF02771">
    <property type="entry name" value="Acyl-CoA_dh_N"/>
    <property type="match status" value="1"/>
</dbReference>
<organism evidence="2 3">
    <name type="scientific">Tamlana crocina</name>
    <dbReference type="NCBI Taxonomy" id="393006"/>
    <lineage>
        <taxon>Bacteria</taxon>
        <taxon>Pseudomonadati</taxon>
        <taxon>Bacteroidota</taxon>
        <taxon>Flavobacteriia</taxon>
        <taxon>Flavobacteriales</taxon>
        <taxon>Flavobacteriaceae</taxon>
        <taxon>Tamlana</taxon>
    </lineage>
</organism>
<gene>
    <name evidence="2" type="ORF">HC176_18940</name>
</gene>
<dbReference type="EMBL" id="JAAVJS010000769">
    <property type="protein sequence ID" value="NJX17550.1"/>
    <property type="molecule type" value="Genomic_DNA"/>
</dbReference>
<evidence type="ECO:0000259" key="1">
    <source>
        <dbReference type="Pfam" id="PF02771"/>
    </source>
</evidence>
<accession>A0ABX1DH08</accession>
<feature type="non-terminal residue" evidence="2">
    <location>
        <position position="63"/>
    </location>
</feature>
<dbReference type="PANTHER" id="PTHR43831:SF1">
    <property type="entry name" value="ISOBUTYRYL-COA DEHYDROGENASE, MITOCHONDRIAL"/>
    <property type="match status" value="1"/>
</dbReference>
<comment type="caution">
    <text evidence="2">The sequence shown here is derived from an EMBL/GenBank/DDBJ whole genome shotgun (WGS) entry which is preliminary data.</text>
</comment>
<dbReference type="Gene3D" id="1.10.540.10">
    <property type="entry name" value="Acyl-CoA dehydrogenase/oxidase, N-terminal domain"/>
    <property type="match status" value="1"/>
</dbReference>
<dbReference type="InterPro" id="IPR009100">
    <property type="entry name" value="AcylCoA_DH/oxidase_NM_dom_sf"/>
</dbReference>
<dbReference type="RefSeq" id="WP_167920515.1">
    <property type="nucleotide sequence ID" value="NZ_JAAVJS010000769.1"/>
</dbReference>
<dbReference type="PANTHER" id="PTHR43831">
    <property type="entry name" value="ISOBUTYRYL-COA DEHYDROGENASE"/>
    <property type="match status" value="1"/>
</dbReference>
<dbReference type="InterPro" id="IPR052547">
    <property type="entry name" value="Mito_Isobutyryl-CoADH"/>
</dbReference>
<protein>
    <submittedName>
        <fullName evidence="2">Acyl-CoA dehydrogenase family protein</fullName>
    </submittedName>
</protein>
<evidence type="ECO:0000313" key="2">
    <source>
        <dbReference type="EMBL" id="NJX17550.1"/>
    </source>
</evidence>
<feature type="domain" description="Acyl-CoA dehydrogenase/oxidase N-terminal" evidence="1">
    <location>
        <begin position="6"/>
        <end position="63"/>
    </location>
</feature>
<dbReference type="Proteomes" id="UP000760545">
    <property type="component" value="Unassembled WGS sequence"/>
</dbReference>
<evidence type="ECO:0000313" key="3">
    <source>
        <dbReference type="Proteomes" id="UP000760545"/>
    </source>
</evidence>